<sequence length="235" mass="26881">MKRHVKKRLKALVVDDEKSIRRFLTAALSSYGYDVLEAENAGKAIELFFSFHPDILILDLGLPDIDGIEVIRKVREKASTPIIILSVREDETDKIAALDAGADDYLTKPFHIEELLARLRAVLRRGSSWEQTGIFRCADLSVDFDRRLVEVKGTEVHLTPTEYDILRLLIRNEGRVVTHQQILREIWNKDESFEGVDHLLRVTISNLRNKIEPNPERPAFIITEPGVGYRLRSGI</sequence>
<dbReference type="GO" id="GO:0000976">
    <property type="term" value="F:transcription cis-regulatory region binding"/>
    <property type="evidence" value="ECO:0007669"/>
    <property type="project" value="TreeGrafter"/>
</dbReference>
<keyword evidence="6" id="KW-0418">Kinase</keyword>
<keyword evidence="1 3" id="KW-0238">DNA-binding</keyword>
<comment type="caution">
    <text evidence="6">The sequence shown here is derived from an EMBL/GenBank/DDBJ whole genome shotgun (WGS) entry which is preliminary data.</text>
</comment>
<evidence type="ECO:0000256" key="1">
    <source>
        <dbReference type="ARBA" id="ARBA00023125"/>
    </source>
</evidence>
<dbReference type="InterPro" id="IPR036388">
    <property type="entry name" value="WH-like_DNA-bd_sf"/>
</dbReference>
<dbReference type="CDD" id="cd17620">
    <property type="entry name" value="REC_OmpR_KdpE-like"/>
    <property type="match status" value="1"/>
</dbReference>
<keyword evidence="2" id="KW-0597">Phosphoprotein</keyword>
<evidence type="ECO:0000259" key="4">
    <source>
        <dbReference type="PROSITE" id="PS50110"/>
    </source>
</evidence>
<reference evidence="6" key="1">
    <citation type="submission" date="2018-08" db="EMBL/GenBank/DDBJ databases">
        <title>Genome analysis of the thermophilic bacterium of the candidate phylum Aminicenantes from deep subsurface aquifer revealed its physiology and ecological role.</title>
        <authorList>
            <person name="Kadnikov V.V."/>
            <person name="Mardanov A.V."/>
            <person name="Beletsky A.V."/>
            <person name="Karnachuk O.V."/>
            <person name="Ravin N.V."/>
        </authorList>
    </citation>
    <scope>NUCLEOTIDE SEQUENCE [LARGE SCALE GENOMIC DNA]</scope>
    <source>
        <strain evidence="6">BY38</strain>
    </source>
</reference>
<feature type="DNA-binding region" description="OmpR/PhoB-type" evidence="3">
    <location>
        <begin position="132"/>
        <end position="233"/>
    </location>
</feature>
<dbReference type="GO" id="GO:0005829">
    <property type="term" value="C:cytosol"/>
    <property type="evidence" value="ECO:0007669"/>
    <property type="project" value="TreeGrafter"/>
</dbReference>
<dbReference type="InterPro" id="IPR001789">
    <property type="entry name" value="Sig_transdc_resp-reg_receiver"/>
</dbReference>
<dbReference type="Gene3D" id="1.10.10.10">
    <property type="entry name" value="Winged helix-like DNA-binding domain superfamily/Winged helix DNA-binding domain"/>
    <property type="match status" value="1"/>
</dbReference>
<dbReference type="SMART" id="SM00862">
    <property type="entry name" value="Trans_reg_C"/>
    <property type="match status" value="1"/>
</dbReference>
<dbReference type="SMART" id="SM00448">
    <property type="entry name" value="REC"/>
    <property type="match status" value="1"/>
</dbReference>
<organism evidence="6">
    <name type="scientific">Candidatus Saccharicenans subterraneus</name>
    <dbReference type="NCBI Taxonomy" id="2508984"/>
    <lineage>
        <taxon>Bacteria</taxon>
        <taxon>Candidatus Aminicenantota</taxon>
        <taxon>Candidatus Aminicenantia</taxon>
        <taxon>Candidatus Aminicenantales</taxon>
        <taxon>Candidatus Saccharicenantaceae</taxon>
        <taxon>Candidatus Saccharicenans</taxon>
    </lineage>
</organism>
<dbReference type="Gene3D" id="6.10.250.690">
    <property type="match status" value="1"/>
</dbReference>
<evidence type="ECO:0000313" key="6">
    <source>
        <dbReference type="EMBL" id="RFT16763.1"/>
    </source>
</evidence>
<gene>
    <name evidence="6" type="ORF">OP8BY_1376</name>
</gene>
<feature type="modified residue" description="4-aspartylphosphate" evidence="2">
    <location>
        <position position="59"/>
    </location>
</feature>
<dbReference type="EMBL" id="QUAH01000002">
    <property type="protein sequence ID" value="RFT16763.1"/>
    <property type="molecule type" value="Genomic_DNA"/>
</dbReference>
<dbReference type="Pfam" id="PF00486">
    <property type="entry name" value="Trans_reg_C"/>
    <property type="match status" value="1"/>
</dbReference>
<name>A0A3E2BPR6_9BACT</name>
<dbReference type="SUPFAM" id="SSF52172">
    <property type="entry name" value="CheY-like"/>
    <property type="match status" value="1"/>
</dbReference>
<dbReference type="PANTHER" id="PTHR48111:SF50">
    <property type="entry name" value="KDP OPERON TRANSCRIPTIONAL REGULATORY PROTEIN KDPE"/>
    <property type="match status" value="1"/>
</dbReference>
<keyword evidence="6" id="KW-0808">Transferase</keyword>
<accession>A0A3E2BPR6</accession>
<dbReference type="InterPro" id="IPR039420">
    <property type="entry name" value="WalR-like"/>
</dbReference>
<protein>
    <submittedName>
        <fullName evidence="6">Sensor histidine kinase</fullName>
    </submittedName>
</protein>
<feature type="domain" description="OmpR/PhoB-type" evidence="5">
    <location>
        <begin position="132"/>
        <end position="233"/>
    </location>
</feature>
<dbReference type="Gene3D" id="3.40.50.2300">
    <property type="match status" value="1"/>
</dbReference>
<feature type="domain" description="Response regulatory" evidence="4">
    <location>
        <begin position="10"/>
        <end position="123"/>
    </location>
</feature>
<dbReference type="AlphaFoldDB" id="A0A3E2BPR6"/>
<dbReference type="PANTHER" id="PTHR48111">
    <property type="entry name" value="REGULATOR OF RPOS"/>
    <property type="match status" value="1"/>
</dbReference>
<evidence type="ECO:0000256" key="3">
    <source>
        <dbReference type="PROSITE-ProRule" id="PRU01091"/>
    </source>
</evidence>
<dbReference type="GO" id="GO:0032993">
    <property type="term" value="C:protein-DNA complex"/>
    <property type="evidence" value="ECO:0007669"/>
    <property type="project" value="TreeGrafter"/>
</dbReference>
<dbReference type="GO" id="GO:0000156">
    <property type="term" value="F:phosphorelay response regulator activity"/>
    <property type="evidence" value="ECO:0007669"/>
    <property type="project" value="TreeGrafter"/>
</dbReference>
<evidence type="ECO:0000259" key="5">
    <source>
        <dbReference type="PROSITE" id="PS51755"/>
    </source>
</evidence>
<dbReference type="InterPro" id="IPR011006">
    <property type="entry name" value="CheY-like_superfamily"/>
</dbReference>
<dbReference type="Proteomes" id="UP000257323">
    <property type="component" value="Unassembled WGS sequence"/>
</dbReference>
<dbReference type="PROSITE" id="PS51755">
    <property type="entry name" value="OMPR_PHOB"/>
    <property type="match status" value="1"/>
</dbReference>
<dbReference type="Pfam" id="PF00072">
    <property type="entry name" value="Response_reg"/>
    <property type="match status" value="1"/>
</dbReference>
<proteinExistence type="predicted"/>
<dbReference type="GO" id="GO:0006355">
    <property type="term" value="P:regulation of DNA-templated transcription"/>
    <property type="evidence" value="ECO:0007669"/>
    <property type="project" value="InterPro"/>
</dbReference>
<dbReference type="CDD" id="cd00383">
    <property type="entry name" value="trans_reg_C"/>
    <property type="match status" value="1"/>
</dbReference>
<dbReference type="PROSITE" id="PS50110">
    <property type="entry name" value="RESPONSE_REGULATORY"/>
    <property type="match status" value="1"/>
</dbReference>
<evidence type="ECO:0000256" key="2">
    <source>
        <dbReference type="PROSITE-ProRule" id="PRU00169"/>
    </source>
</evidence>
<dbReference type="InterPro" id="IPR001867">
    <property type="entry name" value="OmpR/PhoB-type_DNA-bd"/>
</dbReference>
<dbReference type="GO" id="GO:0016301">
    <property type="term" value="F:kinase activity"/>
    <property type="evidence" value="ECO:0007669"/>
    <property type="project" value="UniProtKB-KW"/>
</dbReference>